<proteinExistence type="predicted"/>
<sequence>MDFALDPQKKRVQKKGFKKIKPPQKKGSKKEIP</sequence>
<reference evidence="2 3" key="1">
    <citation type="journal article" date="2013" name="Genome Announc.">
        <title>Draft Genome Sequence of Strain X47-2AL, a Feline Helicobacter pylori Isolate.</title>
        <authorList>
            <person name="Veyrier F.J."/>
            <person name="Ecobichon C."/>
            <person name="Boneca I.G."/>
        </authorList>
    </citation>
    <scope>NUCLEOTIDE SEQUENCE [LARGE SCALE GENOMIC DNA]</scope>
    <source>
        <strain evidence="2 3">X47-2AL</strain>
    </source>
</reference>
<evidence type="ECO:0000256" key="1">
    <source>
        <dbReference type="SAM" id="MobiDB-lite"/>
    </source>
</evidence>
<accession>V6L609</accession>
<comment type="caution">
    <text evidence="2">The sequence shown here is derived from an EMBL/GenBank/DDBJ whole genome shotgun (WGS) entry which is preliminary data.</text>
</comment>
<dbReference type="Proteomes" id="UP000017937">
    <property type="component" value="Unassembled WGS sequence"/>
</dbReference>
<protein>
    <submittedName>
        <fullName evidence="2">Uncharacterized protein</fullName>
    </submittedName>
</protein>
<evidence type="ECO:0000313" key="3">
    <source>
        <dbReference type="Proteomes" id="UP000017937"/>
    </source>
</evidence>
<evidence type="ECO:0000313" key="2">
    <source>
        <dbReference type="EMBL" id="EST39817.1"/>
    </source>
</evidence>
<dbReference type="AlphaFoldDB" id="V6L609"/>
<gene>
    <name evidence="2" type="ORF">N871_08245</name>
</gene>
<name>V6L609_HELPX</name>
<dbReference type="EMBL" id="AWNG01000058">
    <property type="protein sequence ID" value="EST39817.1"/>
    <property type="molecule type" value="Genomic_DNA"/>
</dbReference>
<organism evidence="2 3">
    <name type="scientific">Helicobacter pylori X47-2AL</name>
    <dbReference type="NCBI Taxonomy" id="1386083"/>
    <lineage>
        <taxon>Bacteria</taxon>
        <taxon>Pseudomonadati</taxon>
        <taxon>Campylobacterota</taxon>
        <taxon>Epsilonproteobacteria</taxon>
        <taxon>Campylobacterales</taxon>
        <taxon>Helicobacteraceae</taxon>
        <taxon>Helicobacter</taxon>
    </lineage>
</organism>
<feature type="compositionally biased region" description="Basic residues" evidence="1">
    <location>
        <begin position="10"/>
        <end position="33"/>
    </location>
</feature>
<feature type="region of interest" description="Disordered" evidence="1">
    <location>
        <begin position="1"/>
        <end position="33"/>
    </location>
</feature>